<dbReference type="Gene3D" id="3.30.50.10">
    <property type="entry name" value="Erythroid Transcription Factor GATA-1, subunit A"/>
    <property type="match status" value="1"/>
</dbReference>
<dbReference type="InterPro" id="IPR049636">
    <property type="entry name" value="HNF4-like_DBD"/>
</dbReference>
<dbReference type="InterPro" id="IPR013088">
    <property type="entry name" value="Znf_NHR/GATA"/>
</dbReference>
<feature type="domain" description="Nuclear receptor" evidence="12">
    <location>
        <begin position="10"/>
        <end position="87"/>
    </location>
</feature>
<proteinExistence type="inferred from homology"/>
<keyword evidence="9 11" id="KW-0675">Receptor</keyword>
<reference evidence="14" key="1">
    <citation type="submission" date="2007-07" db="EMBL/GenBank/DDBJ databases">
        <title>PCAP assembly of the Caenorhabditis remanei genome.</title>
        <authorList>
            <consortium name="The Caenorhabditis remanei Sequencing Consortium"/>
            <person name="Wilson R.K."/>
        </authorList>
    </citation>
    <scope>NUCLEOTIDE SEQUENCE [LARGE SCALE GENOMIC DNA]</scope>
    <source>
        <strain evidence="14">PB4641</strain>
    </source>
</reference>
<evidence type="ECO:0000256" key="7">
    <source>
        <dbReference type="ARBA" id="ARBA00023125"/>
    </source>
</evidence>
<keyword evidence="10 11" id="KW-0539">Nucleus</keyword>
<evidence type="ECO:0000256" key="1">
    <source>
        <dbReference type="ARBA" id="ARBA00004123"/>
    </source>
</evidence>
<dbReference type="PROSITE" id="PS00031">
    <property type="entry name" value="NUCLEAR_REC_DBD_1"/>
    <property type="match status" value="1"/>
</dbReference>
<dbReference type="Proteomes" id="UP000008281">
    <property type="component" value="Unassembled WGS sequence"/>
</dbReference>
<dbReference type="GO" id="GO:0005634">
    <property type="term" value="C:nucleus"/>
    <property type="evidence" value="ECO:0007669"/>
    <property type="project" value="UniProtKB-SubCell"/>
</dbReference>
<dbReference type="eggNOG" id="KOG3575">
    <property type="taxonomic scope" value="Eukaryota"/>
</dbReference>
<dbReference type="OMA" id="VWALWRR"/>
<dbReference type="STRING" id="31234.E3MH96"/>
<dbReference type="Gene3D" id="1.10.565.10">
    <property type="entry name" value="Retinoid X Receptor"/>
    <property type="match status" value="1"/>
</dbReference>
<evidence type="ECO:0000313" key="15">
    <source>
        <dbReference type="Proteomes" id="UP000008281"/>
    </source>
</evidence>
<organism evidence="15">
    <name type="scientific">Caenorhabditis remanei</name>
    <name type="common">Caenorhabditis vulgaris</name>
    <dbReference type="NCBI Taxonomy" id="31234"/>
    <lineage>
        <taxon>Eukaryota</taxon>
        <taxon>Metazoa</taxon>
        <taxon>Ecdysozoa</taxon>
        <taxon>Nematoda</taxon>
        <taxon>Chromadorea</taxon>
        <taxon>Rhabditida</taxon>
        <taxon>Rhabditina</taxon>
        <taxon>Rhabditomorpha</taxon>
        <taxon>Rhabditoidea</taxon>
        <taxon>Rhabditidae</taxon>
        <taxon>Peloderinae</taxon>
        <taxon>Caenorhabditis</taxon>
    </lineage>
</organism>
<dbReference type="InterPro" id="IPR051152">
    <property type="entry name" value="C.elegans_Orphan_NR"/>
</dbReference>
<dbReference type="SUPFAM" id="SSF48508">
    <property type="entry name" value="Nuclear receptor ligand-binding domain"/>
    <property type="match status" value="1"/>
</dbReference>
<evidence type="ECO:0000256" key="3">
    <source>
        <dbReference type="ARBA" id="ARBA00022723"/>
    </source>
</evidence>
<dbReference type="CDD" id="cd06960">
    <property type="entry name" value="NR_DBD_HNF4A"/>
    <property type="match status" value="1"/>
</dbReference>
<evidence type="ECO:0000256" key="2">
    <source>
        <dbReference type="ARBA" id="ARBA00005993"/>
    </source>
</evidence>
<evidence type="ECO:0000256" key="10">
    <source>
        <dbReference type="ARBA" id="ARBA00023242"/>
    </source>
</evidence>
<keyword evidence="3 11" id="KW-0479">Metal-binding</keyword>
<keyword evidence="5 11" id="KW-0862">Zinc</keyword>
<dbReference type="GO" id="GO:0008270">
    <property type="term" value="F:zinc ion binding"/>
    <property type="evidence" value="ECO:0007669"/>
    <property type="project" value="UniProtKB-KW"/>
</dbReference>
<protein>
    <submittedName>
        <fullName evidence="14">Uncharacterized protein</fullName>
    </submittedName>
</protein>
<dbReference type="SMART" id="SM00430">
    <property type="entry name" value="HOLI"/>
    <property type="match status" value="1"/>
</dbReference>
<feature type="domain" description="NR LBD" evidence="13">
    <location>
        <begin position="143"/>
        <end position="399"/>
    </location>
</feature>
<dbReference type="InterPro" id="IPR001628">
    <property type="entry name" value="Znf_hrmn_rcpt"/>
</dbReference>
<sequence>MTISQLDYSNPLCLVCGNDGNGVHFGVQTCRACAMFFRRSTTQKIPFYCKKHPKFCDIHVAEHRLMCKYCRLKKCQEVGMSREKKPLPSARPQGIGCDHEFSRNRYGNRVVYDVIDPDTGVVSRLIDVAPIIKRSRLILENHSLPEAVSTMSPLERMTFALNKIRSDQNLEPEIIKSSSFRDYFYFWEQNMRKCAEWLMYAEEFRMLPKHERLEIFKLVWALWRRVERKTMSAKFFGQRCLDEKILLLSNDKAGRVNDFSMDVSELWNSKHTTITNMFGEEINQYYQDLVKPYLKLNLSEIEVTFILCQLVWNYAGRRLQGQTQAAGEIFLEKISNNLNDYYRSIDRDIIGNYAGRLTRMMSIVNNVLTLQLKQEKLMDMVFLFDMFNFKFSDPAFFSV</sequence>
<evidence type="ECO:0000313" key="14">
    <source>
        <dbReference type="EMBL" id="EFP01840.1"/>
    </source>
</evidence>
<accession>E3MH96</accession>
<dbReference type="PRINTS" id="PR00047">
    <property type="entry name" value="STROIDFINGER"/>
</dbReference>
<keyword evidence="7 11" id="KW-0238">DNA-binding</keyword>
<evidence type="ECO:0000256" key="8">
    <source>
        <dbReference type="ARBA" id="ARBA00023163"/>
    </source>
</evidence>
<evidence type="ECO:0000256" key="9">
    <source>
        <dbReference type="ARBA" id="ARBA00023170"/>
    </source>
</evidence>
<dbReference type="SUPFAM" id="SSF57716">
    <property type="entry name" value="Glucocorticoid receptor-like (DNA-binding domain)"/>
    <property type="match status" value="1"/>
</dbReference>
<keyword evidence="6 11" id="KW-0805">Transcription regulation</keyword>
<dbReference type="InParanoid" id="E3MH96"/>
<evidence type="ECO:0000259" key="12">
    <source>
        <dbReference type="PROSITE" id="PS51030"/>
    </source>
</evidence>
<dbReference type="HOGENOM" id="CLU_007368_7_0_1"/>
<dbReference type="SMART" id="SM00399">
    <property type="entry name" value="ZnF_C4"/>
    <property type="match status" value="1"/>
</dbReference>
<dbReference type="PROSITE" id="PS51030">
    <property type="entry name" value="NUCLEAR_REC_DBD_2"/>
    <property type="match status" value="1"/>
</dbReference>
<dbReference type="InterPro" id="IPR035500">
    <property type="entry name" value="NHR-like_dom_sf"/>
</dbReference>
<comment type="subcellular location">
    <subcellularLocation>
        <location evidence="1 11">Nucleus</location>
    </subcellularLocation>
</comment>
<comment type="similarity">
    <text evidence="2 11">Belongs to the nuclear hormone receptor family.</text>
</comment>
<name>E3MH96_CAERE</name>
<dbReference type="PROSITE" id="PS51843">
    <property type="entry name" value="NR_LBD"/>
    <property type="match status" value="1"/>
</dbReference>
<evidence type="ECO:0000256" key="4">
    <source>
        <dbReference type="ARBA" id="ARBA00022771"/>
    </source>
</evidence>
<dbReference type="InterPro" id="IPR000536">
    <property type="entry name" value="Nucl_hrmn_rcpt_lig-bd"/>
</dbReference>
<keyword evidence="8 11" id="KW-0804">Transcription</keyword>
<evidence type="ECO:0000259" key="13">
    <source>
        <dbReference type="PROSITE" id="PS51843"/>
    </source>
</evidence>
<keyword evidence="15" id="KW-1185">Reference proteome</keyword>
<evidence type="ECO:0000256" key="11">
    <source>
        <dbReference type="RuleBase" id="RU004334"/>
    </source>
</evidence>
<evidence type="ECO:0000256" key="6">
    <source>
        <dbReference type="ARBA" id="ARBA00023015"/>
    </source>
</evidence>
<dbReference type="GO" id="GO:0003700">
    <property type="term" value="F:DNA-binding transcription factor activity"/>
    <property type="evidence" value="ECO:0007669"/>
    <property type="project" value="InterPro"/>
</dbReference>
<dbReference type="OrthoDB" id="10018779at2759"/>
<dbReference type="GO" id="GO:0000978">
    <property type="term" value="F:RNA polymerase II cis-regulatory region sequence-specific DNA binding"/>
    <property type="evidence" value="ECO:0007669"/>
    <property type="project" value="InterPro"/>
</dbReference>
<dbReference type="PANTHER" id="PTHR45680">
    <property type="entry name" value="NUCLEAR HORMONE RECEPTOR FAMILY"/>
    <property type="match status" value="1"/>
</dbReference>
<dbReference type="Pfam" id="PF00104">
    <property type="entry name" value="Hormone_recep"/>
    <property type="match status" value="1"/>
</dbReference>
<keyword evidence="4 11" id="KW-0863">Zinc-finger</keyword>
<dbReference type="EMBL" id="DS268444">
    <property type="protein sequence ID" value="EFP01840.1"/>
    <property type="molecule type" value="Genomic_DNA"/>
</dbReference>
<gene>
    <name evidence="14" type="ORF">CRE_23392</name>
</gene>
<dbReference type="PANTHER" id="PTHR45680:SF31">
    <property type="entry name" value="NR LBD DOMAIN-CONTAINING PROTEIN-RELATED"/>
    <property type="match status" value="1"/>
</dbReference>
<dbReference type="Pfam" id="PF00105">
    <property type="entry name" value="zf-C4"/>
    <property type="match status" value="1"/>
</dbReference>
<dbReference type="AlphaFoldDB" id="E3MH96"/>
<evidence type="ECO:0000256" key="5">
    <source>
        <dbReference type="ARBA" id="ARBA00022833"/>
    </source>
</evidence>